<dbReference type="STRING" id="1715989.NITINOP_0547"/>
<sequence>MPMYEYKCLDCGKESVLVVTLKAHEQGDVACPACGSKRLEQRFSPFIAHTSKKS</sequence>
<dbReference type="SMART" id="SM00834">
    <property type="entry name" value="CxxC_CXXC_SSSS"/>
    <property type="match status" value="1"/>
</dbReference>
<gene>
    <name evidence="2" type="ORF">NITINOP_0547</name>
</gene>
<dbReference type="AlphaFoldDB" id="A0A0S4KM76"/>
<dbReference type="Pfam" id="PF09723">
    <property type="entry name" value="Zn_ribbon_8"/>
    <property type="match status" value="1"/>
</dbReference>
<organism evidence="2 3">
    <name type="scientific">Candidatus Nitrospira inopinata</name>
    <dbReference type="NCBI Taxonomy" id="1715989"/>
    <lineage>
        <taxon>Bacteria</taxon>
        <taxon>Pseudomonadati</taxon>
        <taxon>Nitrospirota</taxon>
        <taxon>Nitrospiria</taxon>
        <taxon>Nitrospirales</taxon>
        <taxon>Nitrospiraceae</taxon>
        <taxon>Nitrospira</taxon>
    </lineage>
</organism>
<dbReference type="RefSeq" id="WP_082633508.1">
    <property type="nucleotide sequence ID" value="NZ_LN885086.1"/>
</dbReference>
<protein>
    <submittedName>
        <fullName evidence="2">Putative Regulatory protein, FmdB family</fullName>
    </submittedName>
</protein>
<reference evidence="3" key="1">
    <citation type="submission" date="2015-09" db="EMBL/GenBank/DDBJ databases">
        <authorList>
            <person name="Daims H."/>
        </authorList>
    </citation>
    <scope>NUCLEOTIDE SEQUENCE [LARGE SCALE GENOMIC DNA]</scope>
</reference>
<dbReference type="InterPro" id="IPR029040">
    <property type="entry name" value="RPABC4/Spt4"/>
</dbReference>
<dbReference type="OrthoDB" id="9813321at2"/>
<accession>A0A0S4KM76</accession>
<dbReference type="Gene3D" id="2.20.28.30">
    <property type="entry name" value="RNA polymerase ii, chain L"/>
    <property type="match status" value="1"/>
</dbReference>
<dbReference type="SUPFAM" id="SSF63393">
    <property type="entry name" value="RNA polymerase subunits"/>
    <property type="match status" value="1"/>
</dbReference>
<name>A0A0S4KM76_9BACT</name>
<dbReference type="InterPro" id="IPR013429">
    <property type="entry name" value="Regulatory_FmdB_Zinc_ribbon"/>
</dbReference>
<keyword evidence="3" id="KW-1185">Reference proteome</keyword>
<dbReference type="EMBL" id="LN885086">
    <property type="protein sequence ID" value="CUQ65523.1"/>
    <property type="molecule type" value="Genomic_DNA"/>
</dbReference>
<dbReference type="KEGG" id="nio:NITINOP_0547"/>
<evidence type="ECO:0000313" key="3">
    <source>
        <dbReference type="Proteomes" id="UP000066284"/>
    </source>
</evidence>
<evidence type="ECO:0000259" key="1">
    <source>
        <dbReference type="SMART" id="SM00834"/>
    </source>
</evidence>
<dbReference type="Proteomes" id="UP000066284">
    <property type="component" value="Chromosome 1"/>
</dbReference>
<evidence type="ECO:0000313" key="2">
    <source>
        <dbReference type="EMBL" id="CUQ65523.1"/>
    </source>
</evidence>
<dbReference type="NCBIfam" id="TIGR02605">
    <property type="entry name" value="CxxC_CxxC_SSSS"/>
    <property type="match status" value="1"/>
</dbReference>
<proteinExistence type="predicted"/>
<feature type="domain" description="Putative regulatory protein FmdB zinc ribbon" evidence="1">
    <location>
        <begin position="1"/>
        <end position="44"/>
    </location>
</feature>